<sequence length="244" mass="26248">MSLSSLSLSTQLLIPFSKTSKFKSSSSSVIATTSTHHPVVSFLPTSLSPSPKTQFVWTSNIISIALAITTFTSPLPSLAIPSFGAPAPSAPPTTPFSQAKNLPTGLDNGTIRACPSTNPSCISTNPKSSSSAFPWLISKKASEDNPAQQLFEAILETQKNVKIENVEHTPTGDYLQAEVEGNFGRDVLEFLVKGDVVAYRAMATKVTYLYPFTTALGDSKGQEERLKKIVDQLGWYAPTLESME</sequence>
<protein>
    <submittedName>
        <fullName evidence="1">Thylakoid lumenal 17.9 kDa protein, chloroplastic</fullName>
    </submittedName>
</protein>
<dbReference type="PANTHER" id="PTHR36783:SF2">
    <property type="entry name" value="THYLAKOID LUMENAL 17.9 KDA PROTEIN, CHLOROPLASTIC"/>
    <property type="match status" value="1"/>
</dbReference>
<proteinExistence type="predicted"/>
<name>A0AAD8HZ06_9APIA</name>
<dbReference type="PANTHER" id="PTHR36783">
    <property type="entry name" value="THYLAKOID LUMENAL 17.9 KDA PROTEIN, CHLOROPLASTIC"/>
    <property type="match status" value="1"/>
</dbReference>
<dbReference type="AlphaFoldDB" id="A0AAD8HZ06"/>
<organism evidence="1 2">
    <name type="scientific">Heracleum sosnowskyi</name>
    <dbReference type="NCBI Taxonomy" id="360622"/>
    <lineage>
        <taxon>Eukaryota</taxon>
        <taxon>Viridiplantae</taxon>
        <taxon>Streptophyta</taxon>
        <taxon>Embryophyta</taxon>
        <taxon>Tracheophyta</taxon>
        <taxon>Spermatophyta</taxon>
        <taxon>Magnoliopsida</taxon>
        <taxon>eudicotyledons</taxon>
        <taxon>Gunneridae</taxon>
        <taxon>Pentapetalae</taxon>
        <taxon>asterids</taxon>
        <taxon>campanulids</taxon>
        <taxon>Apiales</taxon>
        <taxon>Apiaceae</taxon>
        <taxon>Apioideae</taxon>
        <taxon>apioid superclade</taxon>
        <taxon>Tordylieae</taxon>
        <taxon>Tordyliinae</taxon>
        <taxon>Heracleum</taxon>
    </lineage>
</organism>
<dbReference type="InterPro" id="IPR037734">
    <property type="entry name" value="Thylakoid_lumenal_17.9"/>
</dbReference>
<dbReference type="GO" id="GO:0009543">
    <property type="term" value="C:chloroplast thylakoid lumen"/>
    <property type="evidence" value="ECO:0007669"/>
    <property type="project" value="TreeGrafter"/>
</dbReference>
<reference evidence="1" key="2">
    <citation type="submission" date="2023-05" db="EMBL/GenBank/DDBJ databases">
        <authorList>
            <person name="Schelkunov M.I."/>
        </authorList>
    </citation>
    <scope>NUCLEOTIDE SEQUENCE</scope>
    <source>
        <strain evidence="1">Hsosn_3</strain>
        <tissue evidence="1">Leaf</tissue>
    </source>
</reference>
<dbReference type="Proteomes" id="UP001237642">
    <property type="component" value="Unassembled WGS sequence"/>
</dbReference>
<evidence type="ECO:0000313" key="1">
    <source>
        <dbReference type="EMBL" id="KAK1376102.1"/>
    </source>
</evidence>
<gene>
    <name evidence="1" type="ORF">POM88_032295</name>
</gene>
<accession>A0AAD8HZ06</accession>
<dbReference type="EMBL" id="JAUIZM010000007">
    <property type="protein sequence ID" value="KAK1376102.1"/>
    <property type="molecule type" value="Genomic_DNA"/>
</dbReference>
<comment type="caution">
    <text evidence="1">The sequence shown here is derived from an EMBL/GenBank/DDBJ whole genome shotgun (WGS) entry which is preliminary data.</text>
</comment>
<keyword evidence="2" id="KW-1185">Reference proteome</keyword>
<evidence type="ECO:0000313" key="2">
    <source>
        <dbReference type="Proteomes" id="UP001237642"/>
    </source>
</evidence>
<reference evidence="1" key="1">
    <citation type="submission" date="2023-02" db="EMBL/GenBank/DDBJ databases">
        <title>Genome of toxic invasive species Heracleum sosnowskyi carries increased number of genes despite the absence of recent whole-genome duplications.</title>
        <authorList>
            <person name="Schelkunov M."/>
            <person name="Shtratnikova V."/>
            <person name="Makarenko M."/>
            <person name="Klepikova A."/>
            <person name="Omelchenko D."/>
            <person name="Novikova G."/>
            <person name="Obukhova E."/>
            <person name="Bogdanov V."/>
            <person name="Penin A."/>
            <person name="Logacheva M."/>
        </authorList>
    </citation>
    <scope>NUCLEOTIDE SEQUENCE</scope>
    <source>
        <strain evidence="1">Hsosn_3</strain>
        <tissue evidence="1">Leaf</tissue>
    </source>
</reference>